<name>A0A7W6Q5K5_9RHOB</name>
<sequence>MTPNGTLNFDVVVIGGGPAGAAAAYRCCKLGLSTALIDKSRFPRDKLCGGLITGRARRAYFDLFDADPPQDVLLRKDAAAFWHQGISLGLISDIPPLFLTMRRTFDAHLFDLAIQAGANDFSGQRIQSYDLAHGGVTLADGRTIAGQVVIGADGVNSGVAKALFGAAYDRRNIGFALETEVPKEAGRDQGPVRIDLSAAVWGYGWSFPKTHTTTVGIGGLQRYNPALKTAMNGYLEQLGHDPAALKIRGHFIPFGYFRKTPGRDAVLLCGDAAGLVDPVTGEGIAFAIESGSLAAQSAAEALHAKDPASATLHYAKSLSTIHRAITIARMIRPIMFSKHLKGPFARAFAGSTTLKNEYMRLLGGEIEYGDLGRKVLRRLPAMTLRAFKPGSRDRQ</sequence>
<evidence type="ECO:0000313" key="1">
    <source>
        <dbReference type="EMBL" id="MBB4175389.1"/>
    </source>
</evidence>
<dbReference type="PANTHER" id="PTHR42685:SF22">
    <property type="entry name" value="CONDITIONED MEDIUM FACTOR RECEPTOR 1"/>
    <property type="match status" value="1"/>
</dbReference>
<accession>A0A7W6Q5K5</accession>
<dbReference type="NCBIfam" id="TIGR02032">
    <property type="entry name" value="GG-red-SF"/>
    <property type="match status" value="1"/>
</dbReference>
<dbReference type="OrthoDB" id="417034at2"/>
<dbReference type="EMBL" id="JACIFU010000004">
    <property type="protein sequence ID" value="MBB4175389.1"/>
    <property type="molecule type" value="Genomic_DNA"/>
</dbReference>
<dbReference type="AlphaFoldDB" id="A0A7W6Q5K5"/>
<reference evidence="1 2" key="1">
    <citation type="submission" date="2020-08" db="EMBL/GenBank/DDBJ databases">
        <title>Genomic Encyclopedia of Type Strains, Phase IV (KMG-IV): sequencing the most valuable type-strain genomes for metagenomic binning, comparative biology and taxonomic classification.</title>
        <authorList>
            <person name="Goeker M."/>
        </authorList>
    </citation>
    <scope>NUCLEOTIDE SEQUENCE [LARGE SCALE GENOMIC DNA]</scope>
    <source>
        <strain evidence="1 2">DSM 101015</strain>
    </source>
</reference>
<proteinExistence type="predicted"/>
<dbReference type="InterPro" id="IPR011777">
    <property type="entry name" value="Geranylgeranyl_Rdtase_fam"/>
</dbReference>
<dbReference type="RefSeq" id="WP_025056419.1">
    <property type="nucleotide sequence ID" value="NZ_JACIFU010000004.1"/>
</dbReference>
<dbReference type="Gene3D" id="3.50.50.60">
    <property type="entry name" value="FAD/NAD(P)-binding domain"/>
    <property type="match status" value="1"/>
</dbReference>
<dbReference type="PANTHER" id="PTHR42685">
    <property type="entry name" value="GERANYLGERANYL DIPHOSPHATE REDUCTASE"/>
    <property type="match status" value="1"/>
</dbReference>
<keyword evidence="2" id="KW-1185">Reference proteome</keyword>
<dbReference type="InterPro" id="IPR036188">
    <property type="entry name" value="FAD/NAD-bd_sf"/>
</dbReference>
<gene>
    <name evidence="1" type="ORF">GGR93_003182</name>
</gene>
<evidence type="ECO:0000313" key="2">
    <source>
        <dbReference type="Proteomes" id="UP000565745"/>
    </source>
</evidence>
<dbReference type="SUPFAM" id="SSF51905">
    <property type="entry name" value="FAD/NAD(P)-binding domain"/>
    <property type="match status" value="1"/>
</dbReference>
<dbReference type="PRINTS" id="PR00420">
    <property type="entry name" value="RNGMNOXGNASE"/>
</dbReference>
<comment type="caution">
    <text evidence="1">The sequence shown here is derived from an EMBL/GenBank/DDBJ whole genome shotgun (WGS) entry which is preliminary data.</text>
</comment>
<dbReference type="Proteomes" id="UP000565745">
    <property type="component" value="Unassembled WGS sequence"/>
</dbReference>
<protein>
    <submittedName>
        <fullName evidence="1">Geranylgeranyl reductase family protein</fullName>
    </submittedName>
</protein>
<dbReference type="GO" id="GO:0016628">
    <property type="term" value="F:oxidoreductase activity, acting on the CH-CH group of donors, NAD or NADP as acceptor"/>
    <property type="evidence" value="ECO:0007669"/>
    <property type="project" value="InterPro"/>
</dbReference>
<organism evidence="1 2">
    <name type="scientific">Sulfitobacter noctilucicola</name>
    <dbReference type="NCBI Taxonomy" id="1342301"/>
    <lineage>
        <taxon>Bacteria</taxon>
        <taxon>Pseudomonadati</taxon>
        <taxon>Pseudomonadota</taxon>
        <taxon>Alphaproteobacteria</taxon>
        <taxon>Rhodobacterales</taxon>
        <taxon>Roseobacteraceae</taxon>
        <taxon>Sulfitobacter</taxon>
    </lineage>
</organism>
<dbReference type="Pfam" id="PF12831">
    <property type="entry name" value="FAD_oxidored"/>
    <property type="match status" value="1"/>
</dbReference>
<dbReference type="InterPro" id="IPR050407">
    <property type="entry name" value="Geranylgeranyl_reductase"/>
</dbReference>